<reference evidence="7 8" key="1">
    <citation type="journal article" date="2023" name="ISME J.">
        <title>Thermophilic Dehalococcoidia with unusual traits shed light on an unexpected past.</title>
        <authorList>
            <person name="Palmer M."/>
            <person name="Covington J.K."/>
            <person name="Zhou E.M."/>
            <person name="Thomas S.C."/>
            <person name="Habib N."/>
            <person name="Seymour C.O."/>
            <person name="Lai D."/>
            <person name="Johnston J."/>
            <person name="Hashimi A."/>
            <person name="Jiao J.Y."/>
            <person name="Muok A.R."/>
            <person name="Liu L."/>
            <person name="Xian W.D."/>
            <person name="Zhi X.Y."/>
            <person name="Li M.M."/>
            <person name="Silva L.P."/>
            <person name="Bowen B.P."/>
            <person name="Louie K."/>
            <person name="Briegel A."/>
            <person name="Pett-Ridge J."/>
            <person name="Weber P.K."/>
            <person name="Tocheva E.I."/>
            <person name="Woyke T."/>
            <person name="Northen T.R."/>
            <person name="Mayali X."/>
            <person name="Li W.J."/>
            <person name="Hedlund B.P."/>
        </authorList>
    </citation>
    <scope>NUCLEOTIDE SEQUENCE [LARGE SCALE GENOMIC DNA]</scope>
    <source>
        <strain evidence="7 8">YIM 72310</strain>
    </source>
</reference>
<keyword evidence="8" id="KW-1185">Reference proteome</keyword>
<evidence type="ECO:0000256" key="5">
    <source>
        <dbReference type="ARBA" id="ARBA00022840"/>
    </source>
</evidence>
<evidence type="ECO:0000256" key="1">
    <source>
        <dbReference type="ARBA" id="ARBA00009156"/>
    </source>
</evidence>
<proteinExistence type="inferred from homology"/>
<dbReference type="EMBL" id="CP115149">
    <property type="protein sequence ID" value="WBL36063.1"/>
    <property type="molecule type" value="Genomic_DNA"/>
</dbReference>
<dbReference type="Pfam" id="PF02782">
    <property type="entry name" value="FGGY_C"/>
    <property type="match status" value="1"/>
</dbReference>
<dbReference type="InterPro" id="IPR018485">
    <property type="entry name" value="FGGY_C"/>
</dbReference>
<keyword evidence="2" id="KW-0808">Transferase</keyword>
<evidence type="ECO:0000313" key="8">
    <source>
        <dbReference type="Proteomes" id="UP001212803"/>
    </source>
</evidence>
<gene>
    <name evidence="7" type="ORF">O0235_00050</name>
</gene>
<name>A0ABY7M8T9_9CHLR</name>
<protein>
    <submittedName>
        <fullName evidence="7">FGGY-family carbohydrate kinase</fullName>
    </submittedName>
</protein>
<dbReference type="PANTHER" id="PTHR10196">
    <property type="entry name" value="SUGAR KINASE"/>
    <property type="match status" value="1"/>
</dbReference>
<sequence length="186" mass="19990">MQWLRDELGLIRESAEVEALAASVPDAGGVTIVPAFTGLGAPDWDPHARGAILGLTRGVTKAHLARAALEAIALSSAELIEVMNASLPEPIRELRVDGGAAVNDLLMQLQADFAGIPVLRPQSTETTALGAAFLAGLEAGTWASTDEVAELWRPERVFEPRLGSAERHRRLRDWRRAVERTLGWAG</sequence>
<accession>A0ABY7M8T9</accession>
<evidence type="ECO:0000313" key="7">
    <source>
        <dbReference type="EMBL" id="WBL36063.1"/>
    </source>
</evidence>
<dbReference type="InterPro" id="IPR018483">
    <property type="entry name" value="Carb_kinase_FGGY_CS"/>
</dbReference>
<dbReference type="SUPFAM" id="SSF53067">
    <property type="entry name" value="Actin-like ATPase domain"/>
    <property type="match status" value="1"/>
</dbReference>
<organism evidence="7 8">
    <name type="scientific">Tepidiforma flava</name>
    <dbReference type="NCBI Taxonomy" id="3004094"/>
    <lineage>
        <taxon>Bacteria</taxon>
        <taxon>Bacillati</taxon>
        <taxon>Chloroflexota</taxon>
        <taxon>Tepidiformia</taxon>
        <taxon>Tepidiformales</taxon>
        <taxon>Tepidiformaceae</taxon>
        <taxon>Tepidiforma</taxon>
    </lineage>
</organism>
<evidence type="ECO:0000256" key="2">
    <source>
        <dbReference type="ARBA" id="ARBA00022679"/>
    </source>
</evidence>
<dbReference type="Gene3D" id="3.30.420.40">
    <property type="match status" value="1"/>
</dbReference>
<dbReference type="Proteomes" id="UP001212803">
    <property type="component" value="Chromosome"/>
</dbReference>
<dbReference type="PANTHER" id="PTHR10196:SF69">
    <property type="entry name" value="GLYCEROL KINASE"/>
    <property type="match status" value="1"/>
</dbReference>
<dbReference type="PROSITE" id="PS00445">
    <property type="entry name" value="FGGY_KINASES_2"/>
    <property type="match status" value="1"/>
</dbReference>
<feature type="domain" description="Carbohydrate kinase FGGY C-terminal" evidence="6">
    <location>
        <begin position="1"/>
        <end position="137"/>
    </location>
</feature>
<keyword evidence="4 7" id="KW-0418">Kinase</keyword>
<keyword evidence="5" id="KW-0067">ATP-binding</keyword>
<comment type="similarity">
    <text evidence="1">Belongs to the FGGY kinase family.</text>
</comment>
<evidence type="ECO:0000259" key="6">
    <source>
        <dbReference type="Pfam" id="PF02782"/>
    </source>
</evidence>
<evidence type="ECO:0000256" key="4">
    <source>
        <dbReference type="ARBA" id="ARBA00022777"/>
    </source>
</evidence>
<dbReference type="GO" id="GO:0016301">
    <property type="term" value="F:kinase activity"/>
    <property type="evidence" value="ECO:0007669"/>
    <property type="project" value="UniProtKB-KW"/>
</dbReference>
<dbReference type="InterPro" id="IPR043129">
    <property type="entry name" value="ATPase_NBD"/>
</dbReference>
<evidence type="ECO:0000256" key="3">
    <source>
        <dbReference type="ARBA" id="ARBA00022741"/>
    </source>
</evidence>
<keyword evidence="3" id="KW-0547">Nucleotide-binding</keyword>